<evidence type="ECO:0000313" key="2">
    <source>
        <dbReference type="Proteomes" id="UP001231649"/>
    </source>
</evidence>
<sequence>MDKVRNGHIRGSLKVAPVTEKLKENRLSRSGHVKRRDETHVTKRVLSLHVDGWRGRGRPKKRWMDCVRRDMEEKGDSVTHLSPTGQSGRKKHVAPAPSNME</sequence>
<protein>
    <submittedName>
        <fullName evidence="1">Uncharacterized protein</fullName>
    </submittedName>
</protein>
<gene>
    <name evidence="1" type="ORF">PYW08_006407</name>
</gene>
<comment type="caution">
    <text evidence="1">The sequence shown here is derived from an EMBL/GenBank/DDBJ whole genome shotgun (WGS) entry which is preliminary data.</text>
</comment>
<dbReference type="EMBL" id="CM056795">
    <property type="protein sequence ID" value="KAJ8720942.1"/>
    <property type="molecule type" value="Genomic_DNA"/>
</dbReference>
<organism evidence="1 2">
    <name type="scientific">Mythimna loreyi</name>
    <dbReference type="NCBI Taxonomy" id="667449"/>
    <lineage>
        <taxon>Eukaryota</taxon>
        <taxon>Metazoa</taxon>
        <taxon>Ecdysozoa</taxon>
        <taxon>Arthropoda</taxon>
        <taxon>Hexapoda</taxon>
        <taxon>Insecta</taxon>
        <taxon>Pterygota</taxon>
        <taxon>Neoptera</taxon>
        <taxon>Endopterygota</taxon>
        <taxon>Lepidoptera</taxon>
        <taxon>Glossata</taxon>
        <taxon>Ditrysia</taxon>
        <taxon>Noctuoidea</taxon>
        <taxon>Noctuidae</taxon>
        <taxon>Noctuinae</taxon>
        <taxon>Hadenini</taxon>
        <taxon>Mythimna</taxon>
    </lineage>
</organism>
<evidence type="ECO:0000313" key="1">
    <source>
        <dbReference type="EMBL" id="KAJ8720942.1"/>
    </source>
</evidence>
<proteinExistence type="predicted"/>
<keyword evidence="2" id="KW-1185">Reference proteome</keyword>
<reference evidence="1" key="1">
    <citation type="submission" date="2023-03" db="EMBL/GenBank/DDBJ databases">
        <title>Chromosome-level genomes of two armyworms, Mythimna separata and Mythimna loreyi, provide insights into the biosynthesis and reception of sex pheromones.</title>
        <authorList>
            <person name="Zhao H."/>
        </authorList>
    </citation>
    <scope>NUCLEOTIDE SEQUENCE</scope>
    <source>
        <strain evidence="1">BeijingLab</strain>
    </source>
</reference>
<name>A0ACC2QMI1_9NEOP</name>
<accession>A0ACC2QMI1</accession>
<dbReference type="Proteomes" id="UP001231649">
    <property type="component" value="Chromosome 19"/>
</dbReference>